<sequence length="150" mass="15605">MSHHTKHAHKHSTRQRHAAEHRESAAHEQPPDDRPEGGADERRPTAGVVHRDGGRTVTVTIPVDTIAGVAVEAVKLPITAAQRILPAKGGLPLYLGVGALGVAGVLDWPVAAGIGIGYAVLRKGGDLRPPPSHREDTAHGRPAGRAVTGG</sequence>
<name>M3CCJ3_STRM1</name>
<evidence type="ECO:0000256" key="2">
    <source>
        <dbReference type="SAM" id="Phobius"/>
    </source>
</evidence>
<accession>M3CCJ3</accession>
<keyword evidence="2" id="KW-0812">Transmembrane</keyword>
<gene>
    <name evidence="3" type="ORF">H340_04894</name>
</gene>
<feature type="transmembrane region" description="Helical" evidence="2">
    <location>
        <begin position="93"/>
        <end position="121"/>
    </location>
</feature>
<evidence type="ECO:0000313" key="3">
    <source>
        <dbReference type="EMBL" id="EMF01711.1"/>
    </source>
</evidence>
<feature type="region of interest" description="Disordered" evidence="1">
    <location>
        <begin position="1"/>
        <end position="56"/>
    </location>
</feature>
<evidence type="ECO:0000313" key="4">
    <source>
        <dbReference type="Proteomes" id="UP000011740"/>
    </source>
</evidence>
<dbReference type="RefSeq" id="WP_004940129.1">
    <property type="nucleotide sequence ID" value="NZ_AORZ01000008.1"/>
</dbReference>
<dbReference type="Proteomes" id="UP000011740">
    <property type="component" value="Unassembled WGS sequence"/>
</dbReference>
<dbReference type="PATRIC" id="fig|1223523.3.peg.992"/>
<protein>
    <submittedName>
        <fullName evidence="3">Uncharacterized protein</fullName>
    </submittedName>
</protein>
<dbReference type="STRING" id="1223523.H340_04894"/>
<comment type="caution">
    <text evidence="3">The sequence shown here is derived from an EMBL/GenBank/DDBJ whole genome shotgun (WGS) entry which is preliminary data.</text>
</comment>
<dbReference type="AlphaFoldDB" id="M3CCJ3"/>
<feature type="compositionally biased region" description="Basic residues" evidence="1">
    <location>
        <begin position="1"/>
        <end position="16"/>
    </location>
</feature>
<feature type="compositionally biased region" description="Basic and acidic residues" evidence="1">
    <location>
        <begin position="17"/>
        <end position="54"/>
    </location>
</feature>
<feature type="region of interest" description="Disordered" evidence="1">
    <location>
        <begin position="127"/>
        <end position="150"/>
    </location>
</feature>
<evidence type="ECO:0000256" key="1">
    <source>
        <dbReference type="SAM" id="MobiDB-lite"/>
    </source>
</evidence>
<dbReference type="eggNOG" id="ENOG5034CHF">
    <property type="taxonomic scope" value="Bacteria"/>
</dbReference>
<organism evidence="3 4">
    <name type="scientific">Streptomyces mobaraensis (strain ATCC 29032 / DSM 40847 / JCM 4168 / NBRC 13819 / NCIMB 11159 / IPCR 16-22)</name>
    <dbReference type="NCBI Taxonomy" id="1223523"/>
    <lineage>
        <taxon>Bacteria</taxon>
        <taxon>Bacillati</taxon>
        <taxon>Actinomycetota</taxon>
        <taxon>Actinomycetes</taxon>
        <taxon>Kitasatosporales</taxon>
        <taxon>Streptomycetaceae</taxon>
        <taxon>Streptomyces</taxon>
    </lineage>
</organism>
<keyword evidence="2" id="KW-0472">Membrane</keyword>
<keyword evidence="2" id="KW-1133">Transmembrane helix</keyword>
<reference evidence="3 4" key="1">
    <citation type="journal article" date="2013" name="Genome Announc.">
        <title>Whole-Genome Shotgun Assembly and Analysis of the Genome of Streptomyces mobaraensis DSM 40847, a Strain for Industrial Production of Microbial Transglutaminase.</title>
        <authorList>
            <person name="Yang H."/>
            <person name="He T."/>
            <person name="Wu W."/>
            <person name="Zhu W."/>
            <person name="Lu B."/>
            <person name="Sun W."/>
        </authorList>
    </citation>
    <scope>NUCLEOTIDE SEQUENCE [LARGE SCALE GENOMIC DNA]</scope>
    <source>
        <strain evidence="3 4">DSM 40847</strain>
    </source>
</reference>
<proteinExistence type="predicted"/>
<dbReference type="EMBL" id="AORZ01000008">
    <property type="protein sequence ID" value="EMF01711.1"/>
    <property type="molecule type" value="Genomic_DNA"/>
</dbReference>